<proteinExistence type="predicted"/>
<organism evidence="2 3">
    <name type="scientific">Corynebacterium efficiens (strain DSM 44549 / YS-314 / AJ 12310 / JCM 11189 / NBRC 100395)</name>
    <dbReference type="NCBI Taxonomy" id="196164"/>
    <lineage>
        <taxon>Bacteria</taxon>
        <taxon>Bacillati</taxon>
        <taxon>Actinomycetota</taxon>
        <taxon>Actinomycetes</taxon>
        <taxon>Mycobacteriales</taxon>
        <taxon>Corynebacteriaceae</taxon>
        <taxon>Corynebacterium</taxon>
    </lineage>
</organism>
<evidence type="ECO:0000313" key="2">
    <source>
        <dbReference type="EMBL" id="BAC16918.1"/>
    </source>
</evidence>
<feature type="compositionally biased region" description="Basic and acidic residues" evidence="1">
    <location>
        <begin position="1"/>
        <end position="11"/>
    </location>
</feature>
<dbReference type="AlphaFoldDB" id="Q8FUB2"/>
<evidence type="ECO:0000256" key="1">
    <source>
        <dbReference type="SAM" id="MobiDB-lite"/>
    </source>
</evidence>
<feature type="region of interest" description="Disordered" evidence="1">
    <location>
        <begin position="1"/>
        <end position="99"/>
    </location>
</feature>
<sequence>MSSVRGDKEDPSGTEGQHRQCQCAHPDDIGWHPFARNAQGLPGVPDPLGDQDEHGQGHQDHHRNENGHPIEIRPPQQHRGAHRQGDGGPGPGQCRALGL</sequence>
<reference evidence="2 3" key="1">
    <citation type="journal article" date="2003" name="Genome Res.">
        <title>Comparative complete genome sequence analysis of the amino acid replacements responsible for the thermostability of Corynebacterium efficiens.</title>
        <authorList>
            <person name="Nishio Y."/>
            <person name="Nakamura Y."/>
            <person name="Kawarabayasi Y."/>
            <person name="Usuda Y."/>
            <person name="Kimura E."/>
            <person name="Sugimoto S."/>
            <person name="Matsui K."/>
            <person name="Yamagishi A."/>
            <person name="Kikuchi H."/>
            <person name="Ikeo K."/>
            <person name="Gojobori T."/>
        </authorList>
    </citation>
    <scope>NUCLEOTIDE SEQUENCE [LARGE SCALE GENOMIC DNA]</scope>
    <source>
        <strain evidence="3">DSM 44549 / YS-314 / AJ 12310 / JCM 11189 / NBRC 100395</strain>
    </source>
</reference>
<dbReference type="KEGG" id="cef:CE0108"/>
<accession>Q8FUB2</accession>
<name>Q8FUB2_COREF</name>
<dbReference type="EMBL" id="BA000035">
    <property type="protein sequence ID" value="BAC16918.1"/>
    <property type="molecule type" value="Genomic_DNA"/>
</dbReference>
<keyword evidence="3" id="KW-1185">Reference proteome</keyword>
<dbReference type="HOGENOM" id="CLU_2315509_0_0_11"/>
<protein>
    <submittedName>
        <fullName evidence="2">Uncharacterized protein</fullName>
    </submittedName>
</protein>
<dbReference type="Proteomes" id="UP000001409">
    <property type="component" value="Chromosome"/>
</dbReference>
<evidence type="ECO:0000313" key="3">
    <source>
        <dbReference type="Proteomes" id="UP000001409"/>
    </source>
</evidence>
<feature type="compositionally biased region" description="Basic and acidic residues" evidence="1">
    <location>
        <begin position="51"/>
        <end position="71"/>
    </location>
</feature>